<evidence type="ECO:0000256" key="4">
    <source>
        <dbReference type="ARBA" id="ARBA00022842"/>
    </source>
</evidence>
<feature type="compositionally biased region" description="Polar residues" evidence="5">
    <location>
        <begin position="419"/>
        <end position="430"/>
    </location>
</feature>
<evidence type="ECO:0000259" key="7">
    <source>
        <dbReference type="Pfam" id="PF22600"/>
    </source>
</evidence>
<dbReference type="GO" id="GO:0003729">
    <property type="term" value="F:mRNA binding"/>
    <property type="evidence" value="ECO:0007669"/>
    <property type="project" value="TreeGrafter"/>
</dbReference>
<dbReference type="InterPro" id="IPR002058">
    <property type="entry name" value="PAP_assoc"/>
</dbReference>
<organism evidence="8 9">
    <name type="scientific">Conidiobolus coronatus (strain ATCC 28846 / CBS 209.66 / NRRL 28638)</name>
    <name type="common">Delacroixia coronata</name>
    <dbReference type="NCBI Taxonomy" id="796925"/>
    <lineage>
        <taxon>Eukaryota</taxon>
        <taxon>Fungi</taxon>
        <taxon>Fungi incertae sedis</taxon>
        <taxon>Zoopagomycota</taxon>
        <taxon>Entomophthoromycotina</taxon>
        <taxon>Entomophthoromycetes</taxon>
        <taxon>Entomophthorales</taxon>
        <taxon>Ancylistaceae</taxon>
        <taxon>Conidiobolus</taxon>
    </lineage>
</organism>
<feature type="domain" description="PAP-associated" evidence="6">
    <location>
        <begin position="251"/>
        <end position="315"/>
    </location>
</feature>
<evidence type="ECO:0000256" key="2">
    <source>
        <dbReference type="ARBA" id="ARBA00012388"/>
    </source>
</evidence>
<evidence type="ECO:0000313" key="8">
    <source>
        <dbReference type="EMBL" id="KXN67602.1"/>
    </source>
</evidence>
<dbReference type="InterPro" id="IPR045862">
    <property type="entry name" value="Trf4-like"/>
</dbReference>
<evidence type="ECO:0000256" key="3">
    <source>
        <dbReference type="ARBA" id="ARBA00022723"/>
    </source>
</evidence>
<keyword evidence="3" id="KW-0479">Metal-binding</keyword>
<dbReference type="Gene3D" id="1.10.1410.10">
    <property type="match status" value="1"/>
</dbReference>
<dbReference type="OMA" id="RIQSEIF"/>
<dbReference type="GO" id="GO:0046872">
    <property type="term" value="F:metal ion binding"/>
    <property type="evidence" value="ECO:0007669"/>
    <property type="project" value="UniProtKB-KW"/>
</dbReference>
<keyword evidence="4" id="KW-0460">Magnesium</keyword>
<dbReference type="GO" id="GO:0031123">
    <property type="term" value="P:RNA 3'-end processing"/>
    <property type="evidence" value="ECO:0007669"/>
    <property type="project" value="TreeGrafter"/>
</dbReference>
<feature type="region of interest" description="Disordered" evidence="5">
    <location>
        <begin position="417"/>
        <end position="523"/>
    </location>
</feature>
<name>A0A137NY17_CONC2</name>
<dbReference type="GO" id="GO:1990817">
    <property type="term" value="F:poly(A) RNA polymerase activity"/>
    <property type="evidence" value="ECO:0007669"/>
    <property type="project" value="UniProtKB-EC"/>
</dbReference>
<keyword evidence="8" id="KW-0808">Transferase</keyword>
<dbReference type="InterPro" id="IPR054708">
    <property type="entry name" value="MTPAP-like_central"/>
</dbReference>
<dbReference type="STRING" id="796925.A0A137NY17"/>
<feature type="compositionally biased region" description="Acidic residues" evidence="5">
    <location>
        <begin position="450"/>
        <end position="471"/>
    </location>
</feature>
<feature type="compositionally biased region" description="Low complexity" evidence="5">
    <location>
        <begin position="503"/>
        <end position="516"/>
    </location>
</feature>
<evidence type="ECO:0000259" key="6">
    <source>
        <dbReference type="Pfam" id="PF03828"/>
    </source>
</evidence>
<dbReference type="PANTHER" id="PTHR23092:SF15">
    <property type="entry name" value="INACTIVE NON-CANONICAL POLY(A) RNA POLYMERASE PROTEIN TRF4-2-RELATED"/>
    <property type="match status" value="1"/>
</dbReference>
<reference evidence="8 9" key="1">
    <citation type="journal article" date="2015" name="Genome Biol. Evol.">
        <title>Phylogenomic analyses indicate that early fungi evolved digesting cell walls of algal ancestors of land plants.</title>
        <authorList>
            <person name="Chang Y."/>
            <person name="Wang S."/>
            <person name="Sekimoto S."/>
            <person name="Aerts A.L."/>
            <person name="Choi C."/>
            <person name="Clum A."/>
            <person name="LaButti K.M."/>
            <person name="Lindquist E.A."/>
            <person name="Yee Ngan C."/>
            <person name="Ohm R.A."/>
            <person name="Salamov A.A."/>
            <person name="Grigoriev I.V."/>
            <person name="Spatafora J.W."/>
            <person name="Berbee M.L."/>
        </authorList>
    </citation>
    <scope>NUCLEOTIDE SEQUENCE [LARGE SCALE GENOMIC DNA]</scope>
    <source>
        <strain evidence="8 9">NRRL 28638</strain>
    </source>
</reference>
<dbReference type="GO" id="GO:0005730">
    <property type="term" value="C:nucleolus"/>
    <property type="evidence" value="ECO:0007669"/>
    <property type="project" value="TreeGrafter"/>
</dbReference>
<dbReference type="SUPFAM" id="SSF81631">
    <property type="entry name" value="PAP/OAS1 substrate-binding domain"/>
    <property type="match status" value="1"/>
</dbReference>
<dbReference type="Proteomes" id="UP000070444">
    <property type="component" value="Unassembled WGS sequence"/>
</dbReference>
<dbReference type="Pfam" id="PF03828">
    <property type="entry name" value="PAP_assoc"/>
    <property type="match status" value="1"/>
</dbReference>
<evidence type="ECO:0000256" key="1">
    <source>
        <dbReference type="ARBA" id="ARBA00008593"/>
    </source>
</evidence>
<proteinExistence type="inferred from homology"/>
<evidence type="ECO:0000313" key="9">
    <source>
        <dbReference type="Proteomes" id="UP000070444"/>
    </source>
</evidence>
<comment type="similarity">
    <text evidence="1">Belongs to the DNA polymerase type-B-like family.</text>
</comment>
<feature type="compositionally biased region" description="Basic and acidic residues" evidence="5">
    <location>
        <begin position="431"/>
        <end position="446"/>
    </location>
</feature>
<dbReference type="SUPFAM" id="SSF81301">
    <property type="entry name" value="Nucleotidyltransferase"/>
    <property type="match status" value="1"/>
</dbReference>
<dbReference type="EMBL" id="KQ964625">
    <property type="protein sequence ID" value="KXN67602.1"/>
    <property type="molecule type" value="Genomic_DNA"/>
</dbReference>
<feature type="domain" description="Poly(A) RNA polymerase mitochondrial-like central palm" evidence="7">
    <location>
        <begin position="53"/>
        <end position="189"/>
    </location>
</feature>
<gene>
    <name evidence="8" type="ORF">CONCODRAFT_80067</name>
</gene>
<dbReference type="Gene3D" id="3.30.460.10">
    <property type="entry name" value="Beta Polymerase, domain 2"/>
    <property type="match status" value="1"/>
</dbReference>
<dbReference type="EC" id="2.7.7.19" evidence="2"/>
<accession>A0A137NY17</accession>
<dbReference type="Pfam" id="PF22600">
    <property type="entry name" value="MTPAP-like_central"/>
    <property type="match status" value="1"/>
</dbReference>
<keyword evidence="9" id="KW-1185">Reference proteome</keyword>
<dbReference type="OrthoDB" id="273917at2759"/>
<dbReference type="CDD" id="cd05402">
    <property type="entry name" value="NT_PAP_TUTase"/>
    <property type="match status" value="1"/>
</dbReference>
<dbReference type="AlphaFoldDB" id="A0A137NY17"/>
<evidence type="ECO:0000256" key="5">
    <source>
        <dbReference type="SAM" id="MobiDB-lite"/>
    </source>
</evidence>
<dbReference type="PANTHER" id="PTHR23092">
    <property type="entry name" value="POLY(A) RNA POLYMERASE"/>
    <property type="match status" value="1"/>
</dbReference>
<dbReference type="GO" id="GO:0043634">
    <property type="term" value="P:polyadenylation-dependent ncRNA catabolic process"/>
    <property type="evidence" value="ECO:0007669"/>
    <property type="project" value="TreeGrafter"/>
</dbReference>
<dbReference type="GO" id="GO:0031499">
    <property type="term" value="C:TRAMP complex"/>
    <property type="evidence" value="ECO:0007669"/>
    <property type="project" value="TreeGrafter"/>
</dbReference>
<sequence>MNSEKFNSKLNQEQFKLKLKNYYKTNPLEFNLPEQLTPWFTPNSPTSTSIERLNKEVLDFYNYLLPSEQETRIREYFVSRIVAIIKSISHIITDVNCYGSFKNNIYLPTSDIDIVISIKPESYTDQLGLVFLKRSASILKEFGIISESKEVFGASTPILKCILNATGHQIDISFDNKSATKSCACIDKYLNFHPLVRPLVILTKHILYENQLERVYTGGLSSYSTILLAVSFCQKYASRKQTLLPNDLTQLGQIWLEFLEFYGSQFDSKSLKICVMEDGNLIPRIQSEIFDPIKLGISKENGNISYLWIIDPNNPESNVAKGTFKYTEIEALFHEIPLAIKHAISLNKAYPEQSLLDGIVGIRQETFIYRRLLKELFNIMKVKIDDVLGASDSSTSMEAVSTSVSANPVESIASVEIAKSTSEGSNTEVSLDTKVEAPEESPKDSNSDPNAEEGEIKEDGEVEEEVEEDIEAEKPSEANDKEEEAPSSTEMPTKKFKTNDEQPLTPTTAALTTNPTFAEVTGN</sequence>
<protein>
    <recommendedName>
        <fullName evidence="2">polynucleotide adenylyltransferase</fullName>
        <ecNumber evidence="2">2.7.7.19</ecNumber>
    </recommendedName>
</protein>
<dbReference type="GO" id="GO:0010605">
    <property type="term" value="P:negative regulation of macromolecule metabolic process"/>
    <property type="evidence" value="ECO:0007669"/>
    <property type="project" value="UniProtKB-ARBA"/>
</dbReference>
<dbReference type="InterPro" id="IPR043519">
    <property type="entry name" value="NT_sf"/>
</dbReference>